<keyword evidence="9" id="KW-0812">Transmembrane</keyword>
<dbReference type="PRINTS" id="PR00344">
    <property type="entry name" value="BCTRLSENSOR"/>
</dbReference>
<dbReference type="GO" id="GO:0000155">
    <property type="term" value="F:phosphorelay sensor kinase activity"/>
    <property type="evidence" value="ECO:0007669"/>
    <property type="project" value="InterPro"/>
</dbReference>
<evidence type="ECO:0000259" key="10">
    <source>
        <dbReference type="PROSITE" id="PS50109"/>
    </source>
</evidence>
<keyword evidence="7" id="KW-0067">ATP-binding</keyword>
<dbReference type="AlphaFoldDB" id="A0A845SS14"/>
<keyword evidence="12" id="KW-1185">Reference proteome</keyword>
<evidence type="ECO:0000313" key="11">
    <source>
        <dbReference type="EMBL" id="NDL65724.1"/>
    </source>
</evidence>
<dbReference type="GO" id="GO:0005524">
    <property type="term" value="F:ATP binding"/>
    <property type="evidence" value="ECO:0007669"/>
    <property type="project" value="UniProtKB-KW"/>
</dbReference>
<dbReference type="InterPro" id="IPR003594">
    <property type="entry name" value="HATPase_dom"/>
</dbReference>
<evidence type="ECO:0000256" key="8">
    <source>
        <dbReference type="ARBA" id="ARBA00023012"/>
    </source>
</evidence>
<dbReference type="GO" id="GO:0000156">
    <property type="term" value="F:phosphorelay response regulator activity"/>
    <property type="evidence" value="ECO:0007669"/>
    <property type="project" value="TreeGrafter"/>
</dbReference>
<keyword evidence="6 11" id="KW-0418">Kinase</keyword>
<dbReference type="SUPFAM" id="SSF47384">
    <property type="entry name" value="Homodimeric domain of signal transducing histidine kinase"/>
    <property type="match status" value="1"/>
</dbReference>
<dbReference type="SMART" id="SM00387">
    <property type="entry name" value="HATPase_c"/>
    <property type="match status" value="1"/>
</dbReference>
<keyword evidence="9" id="KW-1133">Transmembrane helix</keyword>
<evidence type="ECO:0000256" key="3">
    <source>
        <dbReference type="ARBA" id="ARBA00022553"/>
    </source>
</evidence>
<comment type="catalytic activity">
    <reaction evidence="1">
        <text>ATP + protein L-histidine = ADP + protein N-phospho-L-histidine.</text>
        <dbReference type="EC" id="2.7.13.3"/>
    </reaction>
</comment>
<dbReference type="PANTHER" id="PTHR42878">
    <property type="entry name" value="TWO-COMPONENT HISTIDINE KINASE"/>
    <property type="match status" value="1"/>
</dbReference>
<dbReference type="GO" id="GO:0007234">
    <property type="term" value="P:osmosensory signaling via phosphorelay pathway"/>
    <property type="evidence" value="ECO:0007669"/>
    <property type="project" value="TreeGrafter"/>
</dbReference>
<evidence type="ECO:0000256" key="7">
    <source>
        <dbReference type="ARBA" id="ARBA00022840"/>
    </source>
</evidence>
<keyword evidence="9" id="KW-0472">Membrane</keyword>
<evidence type="ECO:0000256" key="2">
    <source>
        <dbReference type="ARBA" id="ARBA00012438"/>
    </source>
</evidence>
<comment type="caution">
    <text evidence="11">The sequence shown here is derived from an EMBL/GenBank/DDBJ whole genome shotgun (WGS) entry which is preliminary data.</text>
</comment>
<dbReference type="CDD" id="cd00075">
    <property type="entry name" value="HATPase"/>
    <property type="match status" value="1"/>
</dbReference>
<dbReference type="GO" id="GO:0030295">
    <property type="term" value="F:protein kinase activator activity"/>
    <property type="evidence" value="ECO:0007669"/>
    <property type="project" value="TreeGrafter"/>
</dbReference>
<keyword evidence="4" id="KW-0808">Transferase</keyword>
<sequence>MKTWRPFPRSLRQLVILAFTLVLLPLLLLAYQAWQSLDNLSEQAADINRTTLSDARRIESMGSVALEMERSYRQYCVLDDETLVTLYQNQRRQYAQILNVRAGALPDQRYYQRLTQLLDQLAGIQCENSGPSARASALLRDFSHANSDMVQATRNNIFARGQQLQQAIAERGRFFGWQALLLFMFSLLLVILFTRMIIGPVKMVEKMINRLGRGRPLDDRVSFTGPREIQSLAQRILWLNERLSWLESQRHEFLRHISHELKTPLASLREGTALLADEVAGPLTPDQQDVVAILDSSSRHLQLLIEQLLDYNRKLADSPAEYEDIALREMIDRVITAHSLPARSKDIHTLVELACGRVRAQPVLLMRVLDNLYSNAVHYGPESGKIWIRSRQESGCLVLEVANSGEPIPPAEQTMIFEPFYQGRIQRKGAVKGSGLGLSIARDCIRRMNGELNLVTVDYAGVCFRIELPLTAENE</sequence>
<protein>
    <recommendedName>
        <fullName evidence="2">histidine kinase</fullName>
        <ecNumber evidence="2">2.7.13.3</ecNumber>
    </recommendedName>
</protein>
<evidence type="ECO:0000256" key="5">
    <source>
        <dbReference type="ARBA" id="ARBA00022741"/>
    </source>
</evidence>
<proteinExistence type="predicted"/>
<dbReference type="PROSITE" id="PS50109">
    <property type="entry name" value="HIS_KIN"/>
    <property type="match status" value="1"/>
</dbReference>
<dbReference type="CDD" id="cd00082">
    <property type="entry name" value="HisKA"/>
    <property type="match status" value="1"/>
</dbReference>
<reference evidence="11 12" key="1">
    <citation type="submission" date="2019-12" db="EMBL/GenBank/DDBJ databases">
        <authorList>
            <person name="Lee S.D."/>
        </authorList>
    </citation>
    <scope>NUCLEOTIDE SEQUENCE [LARGE SCALE GENOMIC DNA]</scope>
    <source>
        <strain evidence="11 12">SAP-6</strain>
    </source>
</reference>
<dbReference type="Gene3D" id="1.10.287.130">
    <property type="match status" value="1"/>
</dbReference>
<feature type="transmembrane region" description="Helical" evidence="9">
    <location>
        <begin position="175"/>
        <end position="198"/>
    </location>
</feature>
<keyword evidence="3" id="KW-0597">Phosphoprotein</keyword>
<dbReference type="InterPro" id="IPR005467">
    <property type="entry name" value="His_kinase_dom"/>
</dbReference>
<evidence type="ECO:0000313" key="12">
    <source>
        <dbReference type="Proteomes" id="UP000461443"/>
    </source>
</evidence>
<dbReference type="Pfam" id="PF02518">
    <property type="entry name" value="HATPase_c"/>
    <property type="match status" value="1"/>
</dbReference>
<evidence type="ECO:0000256" key="9">
    <source>
        <dbReference type="SAM" id="Phobius"/>
    </source>
</evidence>
<keyword evidence="5" id="KW-0547">Nucleotide-binding</keyword>
<keyword evidence="8" id="KW-0902">Two-component regulatory system</keyword>
<dbReference type="InterPro" id="IPR004358">
    <property type="entry name" value="Sig_transdc_His_kin-like_C"/>
</dbReference>
<dbReference type="SMART" id="SM00388">
    <property type="entry name" value="HisKA"/>
    <property type="match status" value="1"/>
</dbReference>
<dbReference type="InterPro" id="IPR050351">
    <property type="entry name" value="BphY/WalK/GraS-like"/>
</dbReference>
<dbReference type="PANTHER" id="PTHR42878:SF7">
    <property type="entry name" value="SENSOR HISTIDINE KINASE GLRK"/>
    <property type="match status" value="1"/>
</dbReference>
<dbReference type="SUPFAM" id="SSF55874">
    <property type="entry name" value="ATPase domain of HSP90 chaperone/DNA topoisomerase II/histidine kinase"/>
    <property type="match status" value="1"/>
</dbReference>
<dbReference type="EC" id="2.7.13.3" evidence="2"/>
<feature type="domain" description="Histidine kinase" evidence="10">
    <location>
        <begin position="256"/>
        <end position="472"/>
    </location>
</feature>
<evidence type="ECO:0000256" key="6">
    <source>
        <dbReference type="ARBA" id="ARBA00022777"/>
    </source>
</evidence>
<dbReference type="Gene3D" id="3.30.565.10">
    <property type="entry name" value="Histidine kinase-like ATPase, C-terminal domain"/>
    <property type="match status" value="1"/>
</dbReference>
<gene>
    <name evidence="11" type="ORF">GRH90_23605</name>
</gene>
<evidence type="ECO:0000256" key="1">
    <source>
        <dbReference type="ARBA" id="ARBA00000085"/>
    </source>
</evidence>
<name>A0A845SS14_9GAMM</name>
<dbReference type="RefSeq" id="WP_162368433.1">
    <property type="nucleotide sequence ID" value="NZ_WUBS01000021.1"/>
</dbReference>
<dbReference type="EMBL" id="WUBS01000021">
    <property type="protein sequence ID" value="NDL65724.1"/>
    <property type="molecule type" value="Genomic_DNA"/>
</dbReference>
<accession>A0A845SS14</accession>
<reference evidence="11 12" key="2">
    <citation type="submission" date="2020-02" db="EMBL/GenBank/DDBJ databases">
        <title>The new genus of Enterobacteriales.</title>
        <authorList>
            <person name="Kim I.S."/>
        </authorList>
    </citation>
    <scope>NUCLEOTIDE SEQUENCE [LARGE SCALE GENOMIC DNA]</scope>
    <source>
        <strain evidence="11 12">SAP-6</strain>
    </source>
</reference>
<organism evidence="11 12">
    <name type="scientific">Acerihabitans arboris</name>
    <dbReference type="NCBI Taxonomy" id="2691583"/>
    <lineage>
        <taxon>Bacteria</taxon>
        <taxon>Pseudomonadati</taxon>
        <taxon>Pseudomonadota</taxon>
        <taxon>Gammaproteobacteria</taxon>
        <taxon>Enterobacterales</taxon>
        <taxon>Pectobacteriaceae</taxon>
        <taxon>Acerihabitans</taxon>
    </lineage>
</organism>
<dbReference type="Pfam" id="PF00512">
    <property type="entry name" value="HisKA"/>
    <property type="match status" value="1"/>
</dbReference>
<dbReference type="InterPro" id="IPR036097">
    <property type="entry name" value="HisK_dim/P_sf"/>
</dbReference>
<evidence type="ECO:0000256" key="4">
    <source>
        <dbReference type="ARBA" id="ARBA00022679"/>
    </source>
</evidence>
<dbReference type="Proteomes" id="UP000461443">
    <property type="component" value="Unassembled WGS sequence"/>
</dbReference>
<dbReference type="Gene3D" id="6.10.340.10">
    <property type="match status" value="1"/>
</dbReference>
<dbReference type="InterPro" id="IPR003661">
    <property type="entry name" value="HisK_dim/P_dom"/>
</dbReference>
<dbReference type="InterPro" id="IPR036890">
    <property type="entry name" value="HATPase_C_sf"/>
</dbReference>